<protein>
    <submittedName>
        <fullName evidence="3">Uncharacterized protein</fullName>
    </submittedName>
</protein>
<feature type="compositionally biased region" description="Low complexity" evidence="1">
    <location>
        <begin position="298"/>
        <end position="309"/>
    </location>
</feature>
<gene>
    <name evidence="3" type="ORF">H4O21_15160</name>
</gene>
<sequence>MDENNLNPVDDGDQNNEENKPDLPDVPGVYPGQHKYTAEDIAEKEAAAEREQLKAQWEAQQVVNKQEERRKAEEARLKAEREALYKDLENLDYDLLSLSEYPSDFEVESARRARMGWFFGLGVAVFLFTSSLLNLVHSWVGGIAGGVAFVLWLSHGTGMLTILPGLSKYPELLAKRRRIKNQVTEYIQKTESKRGYIHRVYPLVHHNPRLRARKFRRIALMSKEHTIMGHMKTLQDVALYHEYLEEAKKAAQEYFLKEAEDKLLEEHGLSDDDVENLEKDLDEGKDTEADEDKKKMTSESTQQSQSPESQNERPLQAAQDGKLNQTPPTEQG</sequence>
<dbReference type="EMBL" id="JACJFM010000021">
    <property type="protein sequence ID" value="MBB1487944.1"/>
    <property type="molecule type" value="Genomic_DNA"/>
</dbReference>
<name>A0A839ITH0_9GAMM</name>
<keyword evidence="4" id="KW-1185">Reference proteome</keyword>
<feature type="transmembrane region" description="Helical" evidence="2">
    <location>
        <begin position="143"/>
        <end position="166"/>
    </location>
</feature>
<proteinExistence type="predicted"/>
<feature type="region of interest" description="Disordered" evidence="1">
    <location>
        <begin position="266"/>
        <end position="332"/>
    </location>
</feature>
<evidence type="ECO:0000313" key="3">
    <source>
        <dbReference type="EMBL" id="MBB1487944.1"/>
    </source>
</evidence>
<feature type="region of interest" description="Disordered" evidence="1">
    <location>
        <begin position="1"/>
        <end position="37"/>
    </location>
</feature>
<keyword evidence="2" id="KW-1133">Transmembrane helix</keyword>
<keyword evidence="2" id="KW-0812">Transmembrane</keyword>
<evidence type="ECO:0000313" key="4">
    <source>
        <dbReference type="Proteomes" id="UP000565262"/>
    </source>
</evidence>
<feature type="compositionally biased region" description="Basic and acidic residues" evidence="1">
    <location>
        <begin position="266"/>
        <end position="297"/>
    </location>
</feature>
<dbReference type="Proteomes" id="UP000565262">
    <property type="component" value="Unassembled WGS sequence"/>
</dbReference>
<feature type="compositionally biased region" description="Polar residues" evidence="1">
    <location>
        <begin position="322"/>
        <end position="332"/>
    </location>
</feature>
<organism evidence="3 4">
    <name type="scientific">Oceanospirillum sediminis</name>
    <dbReference type="NCBI Taxonomy" id="2760088"/>
    <lineage>
        <taxon>Bacteria</taxon>
        <taxon>Pseudomonadati</taxon>
        <taxon>Pseudomonadota</taxon>
        <taxon>Gammaproteobacteria</taxon>
        <taxon>Oceanospirillales</taxon>
        <taxon>Oceanospirillaceae</taxon>
        <taxon>Oceanospirillum</taxon>
    </lineage>
</organism>
<evidence type="ECO:0000256" key="1">
    <source>
        <dbReference type="SAM" id="MobiDB-lite"/>
    </source>
</evidence>
<dbReference type="AlphaFoldDB" id="A0A839ITH0"/>
<reference evidence="3 4" key="1">
    <citation type="submission" date="2020-08" db="EMBL/GenBank/DDBJ databases">
        <title>Oceanospirillum sp. nov. isolated from marine sediment.</title>
        <authorList>
            <person name="Ji X."/>
        </authorList>
    </citation>
    <scope>NUCLEOTIDE SEQUENCE [LARGE SCALE GENOMIC DNA]</scope>
    <source>
        <strain evidence="3 4">D5</strain>
    </source>
</reference>
<comment type="caution">
    <text evidence="3">The sequence shown here is derived from an EMBL/GenBank/DDBJ whole genome shotgun (WGS) entry which is preliminary data.</text>
</comment>
<dbReference type="RefSeq" id="WP_182809723.1">
    <property type="nucleotide sequence ID" value="NZ_JACJFM010000021.1"/>
</dbReference>
<keyword evidence="2" id="KW-0472">Membrane</keyword>
<feature type="transmembrane region" description="Helical" evidence="2">
    <location>
        <begin position="117"/>
        <end position="137"/>
    </location>
</feature>
<accession>A0A839ITH0</accession>
<evidence type="ECO:0000256" key="2">
    <source>
        <dbReference type="SAM" id="Phobius"/>
    </source>
</evidence>